<accession>A0A7V4XT46</accession>
<dbReference type="PANTHER" id="PTHR44591">
    <property type="entry name" value="STRESS RESPONSE REGULATOR PROTEIN 1"/>
    <property type="match status" value="1"/>
</dbReference>
<dbReference type="InterPro" id="IPR001789">
    <property type="entry name" value="Sig_transdc_resp-reg_receiver"/>
</dbReference>
<keyword evidence="1 2" id="KW-0597">Phosphoprotein</keyword>
<comment type="caution">
    <text evidence="4">The sequence shown here is derived from an EMBL/GenBank/DDBJ whole genome shotgun (WGS) entry which is preliminary data.</text>
</comment>
<dbReference type="PANTHER" id="PTHR44591:SF3">
    <property type="entry name" value="RESPONSE REGULATORY DOMAIN-CONTAINING PROTEIN"/>
    <property type="match status" value="1"/>
</dbReference>
<evidence type="ECO:0000256" key="2">
    <source>
        <dbReference type="PROSITE-ProRule" id="PRU00169"/>
    </source>
</evidence>
<dbReference type="Gene3D" id="3.40.50.2300">
    <property type="match status" value="1"/>
</dbReference>
<proteinExistence type="predicted"/>
<organism evidence="4">
    <name type="scientific">Acidobacterium capsulatum</name>
    <dbReference type="NCBI Taxonomy" id="33075"/>
    <lineage>
        <taxon>Bacteria</taxon>
        <taxon>Pseudomonadati</taxon>
        <taxon>Acidobacteriota</taxon>
        <taxon>Terriglobia</taxon>
        <taxon>Terriglobales</taxon>
        <taxon>Acidobacteriaceae</taxon>
        <taxon>Acidobacterium</taxon>
    </lineage>
</organism>
<dbReference type="SUPFAM" id="SSF52172">
    <property type="entry name" value="CheY-like"/>
    <property type="match status" value="1"/>
</dbReference>
<dbReference type="EMBL" id="DTKL01000049">
    <property type="protein sequence ID" value="HGY94616.1"/>
    <property type="molecule type" value="Genomic_DNA"/>
</dbReference>
<name>A0A7V4XT46_9BACT</name>
<dbReference type="GO" id="GO:0000160">
    <property type="term" value="P:phosphorelay signal transduction system"/>
    <property type="evidence" value="ECO:0007669"/>
    <property type="project" value="InterPro"/>
</dbReference>
<gene>
    <name evidence="4" type="ORF">ENW50_08050</name>
</gene>
<dbReference type="InterPro" id="IPR050595">
    <property type="entry name" value="Bact_response_regulator"/>
</dbReference>
<feature type="modified residue" description="4-aspartylphosphate" evidence="2">
    <location>
        <position position="56"/>
    </location>
</feature>
<evidence type="ECO:0000256" key="1">
    <source>
        <dbReference type="ARBA" id="ARBA00022553"/>
    </source>
</evidence>
<reference evidence="4" key="1">
    <citation type="journal article" date="2020" name="mSystems">
        <title>Genome- and Community-Level Interaction Insights into Carbon Utilization and Element Cycling Functions of Hydrothermarchaeota in Hydrothermal Sediment.</title>
        <authorList>
            <person name="Zhou Z."/>
            <person name="Liu Y."/>
            <person name="Xu W."/>
            <person name="Pan J."/>
            <person name="Luo Z.H."/>
            <person name="Li M."/>
        </authorList>
    </citation>
    <scope>NUCLEOTIDE SEQUENCE [LARGE SCALE GENOMIC DNA]</scope>
    <source>
        <strain evidence="4">SpSt-855</strain>
    </source>
</reference>
<evidence type="ECO:0000259" key="3">
    <source>
        <dbReference type="PROSITE" id="PS50110"/>
    </source>
</evidence>
<sequence length="219" mass="23598">MTMTKQEILLVDDDECIRLSMSQILSENGNSVRSAENGLAALARIREQMPHILVSDLNMPGMSGFELLAVVRFRFPQIQVIAMSGQFSGTGIPPGVAADAFYEKGRDPELLLNILESMRHTECLLETAVAGTLAPVWIPVNGKDAENNLSAIVSCPECLRRFPIIIDEPSSDVSEAACVYCKSPIRFVSAPATRAALLHTFPRDPGGAMPSSLGVPDGD</sequence>
<dbReference type="InterPro" id="IPR011006">
    <property type="entry name" value="CheY-like_superfamily"/>
</dbReference>
<dbReference type="AlphaFoldDB" id="A0A7V4XT46"/>
<feature type="domain" description="Response regulatory" evidence="3">
    <location>
        <begin position="7"/>
        <end position="119"/>
    </location>
</feature>
<dbReference type="Pfam" id="PF00072">
    <property type="entry name" value="Response_reg"/>
    <property type="match status" value="1"/>
</dbReference>
<dbReference type="PROSITE" id="PS50110">
    <property type="entry name" value="RESPONSE_REGULATORY"/>
    <property type="match status" value="1"/>
</dbReference>
<dbReference type="SMART" id="SM00448">
    <property type="entry name" value="REC"/>
    <property type="match status" value="1"/>
</dbReference>
<evidence type="ECO:0000313" key="4">
    <source>
        <dbReference type="EMBL" id="HGY94616.1"/>
    </source>
</evidence>
<protein>
    <submittedName>
        <fullName evidence="4">Response regulator</fullName>
    </submittedName>
</protein>